<keyword evidence="4 6" id="KW-0805">Transcription regulation</keyword>
<evidence type="ECO:0000256" key="2">
    <source>
        <dbReference type="ARBA" id="ARBA00022814"/>
    </source>
</evidence>
<proteinExistence type="inferred from homology"/>
<dbReference type="Proteomes" id="UP000294325">
    <property type="component" value="Chromosome"/>
</dbReference>
<dbReference type="InterPro" id="IPR035926">
    <property type="entry name" value="NusB-like_sf"/>
</dbReference>
<dbReference type="InterPro" id="IPR006027">
    <property type="entry name" value="NusB_RsmB_TIM44"/>
</dbReference>
<dbReference type="RefSeq" id="WP_134357904.1">
    <property type="nucleotide sequence ID" value="NZ_CP038033.1"/>
</dbReference>
<evidence type="ECO:0000313" key="9">
    <source>
        <dbReference type="Proteomes" id="UP000294325"/>
    </source>
</evidence>
<accession>A0A4P7BXH6</accession>
<dbReference type="Gene3D" id="1.10.940.10">
    <property type="entry name" value="NusB-like"/>
    <property type="match status" value="1"/>
</dbReference>
<comment type="similarity">
    <text evidence="1 6">Belongs to the NusB family.</text>
</comment>
<dbReference type="HAMAP" id="MF_00073">
    <property type="entry name" value="NusB"/>
    <property type="match status" value="1"/>
</dbReference>
<keyword evidence="3 6" id="KW-0694">RNA-binding</keyword>
<dbReference type="InterPro" id="IPR011605">
    <property type="entry name" value="NusB_fam"/>
</dbReference>
<keyword evidence="5 6" id="KW-0804">Transcription</keyword>
<organism evidence="8 9">
    <name type="scientific">Nitrosococcus wardiae</name>
    <dbReference type="NCBI Taxonomy" id="1814290"/>
    <lineage>
        <taxon>Bacteria</taxon>
        <taxon>Pseudomonadati</taxon>
        <taxon>Pseudomonadota</taxon>
        <taxon>Gammaproteobacteria</taxon>
        <taxon>Chromatiales</taxon>
        <taxon>Chromatiaceae</taxon>
        <taxon>Nitrosococcus</taxon>
    </lineage>
</organism>
<dbReference type="GO" id="GO:0031564">
    <property type="term" value="P:transcription antitermination"/>
    <property type="evidence" value="ECO:0007669"/>
    <property type="project" value="UniProtKB-KW"/>
</dbReference>
<dbReference type="PANTHER" id="PTHR11078">
    <property type="entry name" value="N UTILIZATION SUBSTANCE PROTEIN B-RELATED"/>
    <property type="match status" value="1"/>
</dbReference>
<dbReference type="EMBL" id="CP038033">
    <property type="protein sequence ID" value="QBQ54711.1"/>
    <property type="molecule type" value="Genomic_DNA"/>
</dbReference>
<dbReference type="GO" id="GO:0003723">
    <property type="term" value="F:RNA binding"/>
    <property type="evidence" value="ECO:0007669"/>
    <property type="project" value="UniProtKB-UniRule"/>
</dbReference>
<evidence type="ECO:0000256" key="3">
    <source>
        <dbReference type="ARBA" id="ARBA00022884"/>
    </source>
</evidence>
<keyword evidence="2 6" id="KW-0889">Transcription antitermination</keyword>
<protein>
    <recommendedName>
        <fullName evidence="6">Transcription antitermination protein NusB</fullName>
    </recommendedName>
    <alternativeName>
        <fullName evidence="6">Antitermination factor NusB</fullName>
    </alternativeName>
</protein>
<dbReference type="PANTHER" id="PTHR11078:SF3">
    <property type="entry name" value="ANTITERMINATION NUSB DOMAIN-CONTAINING PROTEIN"/>
    <property type="match status" value="1"/>
</dbReference>
<feature type="domain" description="NusB/RsmB/TIM44" evidence="7">
    <location>
        <begin position="7"/>
        <end position="130"/>
    </location>
</feature>
<dbReference type="KEGG" id="nwr:E3U44_09480"/>
<reference evidence="8 9" key="1">
    <citation type="submission" date="2019-03" db="EMBL/GenBank/DDBJ databases">
        <title>The genome sequence of Nitrosococcus wardiae strain D1FHST reveals the archetypal metabolic capacity of ammonia-oxidizing Gammaproteobacteria.</title>
        <authorList>
            <person name="Wang L."/>
            <person name="Lim C.K."/>
            <person name="Hanson T.E."/>
            <person name="Dang H."/>
            <person name="Klotz M.G."/>
        </authorList>
    </citation>
    <scope>NUCLEOTIDE SEQUENCE [LARGE SCALE GENOMIC DNA]</scope>
    <source>
        <strain evidence="8 9">D1FHS</strain>
    </source>
</reference>
<evidence type="ECO:0000256" key="1">
    <source>
        <dbReference type="ARBA" id="ARBA00005952"/>
    </source>
</evidence>
<keyword evidence="9" id="KW-1185">Reference proteome</keyword>
<dbReference type="OrthoDB" id="9789556at2"/>
<evidence type="ECO:0000259" key="7">
    <source>
        <dbReference type="Pfam" id="PF01029"/>
    </source>
</evidence>
<evidence type="ECO:0000313" key="8">
    <source>
        <dbReference type="EMBL" id="QBQ54711.1"/>
    </source>
</evidence>
<dbReference type="NCBIfam" id="TIGR01951">
    <property type="entry name" value="nusB"/>
    <property type="match status" value="1"/>
</dbReference>
<dbReference type="Pfam" id="PF01029">
    <property type="entry name" value="NusB"/>
    <property type="match status" value="1"/>
</dbReference>
<dbReference type="GO" id="GO:0006353">
    <property type="term" value="P:DNA-templated transcription termination"/>
    <property type="evidence" value="ECO:0007669"/>
    <property type="project" value="UniProtKB-UniRule"/>
</dbReference>
<sequence>MSNNRSKARAAALQGLYQWQLTGQDVDTIDTEFIIQGMRSIDQVYFQELLQGVPQQQQALDECLGPFLDRPINEVDPVECAILRIGAFELLFRSDIPYRVVLNEAIELAKRFGAEHGHRYVNGILDKVARKVRVIEFQTQASRRRLQTHR</sequence>
<name>A0A4P7BXH6_9GAMM</name>
<dbReference type="GO" id="GO:0005829">
    <property type="term" value="C:cytosol"/>
    <property type="evidence" value="ECO:0007669"/>
    <property type="project" value="TreeGrafter"/>
</dbReference>
<gene>
    <name evidence="6 8" type="primary">nusB</name>
    <name evidence="8" type="ORF">E3U44_09480</name>
</gene>
<comment type="function">
    <text evidence="6">Involved in transcription antitermination. Required for transcription of ribosomal RNA (rRNA) genes. Binds specifically to the boxA antiterminator sequence of the ribosomal RNA (rrn) operons.</text>
</comment>
<dbReference type="SUPFAM" id="SSF48013">
    <property type="entry name" value="NusB-like"/>
    <property type="match status" value="1"/>
</dbReference>
<evidence type="ECO:0000256" key="4">
    <source>
        <dbReference type="ARBA" id="ARBA00023015"/>
    </source>
</evidence>
<evidence type="ECO:0000256" key="6">
    <source>
        <dbReference type="HAMAP-Rule" id="MF_00073"/>
    </source>
</evidence>
<evidence type="ECO:0000256" key="5">
    <source>
        <dbReference type="ARBA" id="ARBA00023163"/>
    </source>
</evidence>
<dbReference type="AlphaFoldDB" id="A0A4P7BXH6"/>